<evidence type="ECO:0000313" key="2">
    <source>
        <dbReference type="EMBL" id="GAP63677.1"/>
    </source>
</evidence>
<dbReference type="STRING" id="872965.SE16_12905"/>
<organism evidence="2 4">
    <name type="scientific">Ardenticatena maritima</name>
    <dbReference type="NCBI Taxonomy" id="872965"/>
    <lineage>
        <taxon>Bacteria</taxon>
        <taxon>Bacillati</taxon>
        <taxon>Chloroflexota</taxon>
        <taxon>Ardenticatenia</taxon>
        <taxon>Ardenticatenales</taxon>
        <taxon>Ardenticatenaceae</taxon>
        <taxon>Ardenticatena</taxon>
    </lineage>
</organism>
<proteinExistence type="predicted"/>
<feature type="transmembrane region" description="Helical" evidence="1">
    <location>
        <begin position="7"/>
        <end position="28"/>
    </location>
</feature>
<dbReference type="InParanoid" id="A0A0N0RFP7"/>
<evidence type="ECO:0000313" key="3">
    <source>
        <dbReference type="EMBL" id="KPL86962.1"/>
    </source>
</evidence>
<evidence type="ECO:0000313" key="4">
    <source>
        <dbReference type="Proteomes" id="UP000037784"/>
    </source>
</evidence>
<dbReference type="OrthoDB" id="5516485at2"/>
<dbReference type="EMBL" id="LGKN01000007">
    <property type="protein sequence ID" value="KPL86962.1"/>
    <property type="molecule type" value="Genomic_DNA"/>
</dbReference>
<accession>A0A0N0RFP7</accession>
<dbReference type="Gene3D" id="1.20.210.10">
    <property type="entry name" value="Cytochrome c oxidase-like, subunit I domain"/>
    <property type="match status" value="1"/>
</dbReference>
<dbReference type="SUPFAM" id="SSF81442">
    <property type="entry name" value="Cytochrome c oxidase subunit I-like"/>
    <property type="match status" value="1"/>
</dbReference>
<dbReference type="Proteomes" id="UP000050502">
    <property type="component" value="Unassembled WGS sequence"/>
</dbReference>
<evidence type="ECO:0008006" key="6">
    <source>
        <dbReference type="Google" id="ProtNLM"/>
    </source>
</evidence>
<dbReference type="InterPro" id="IPR036927">
    <property type="entry name" value="Cyt_c_oxase-like_su1_sf"/>
</dbReference>
<reference evidence="2 4" key="1">
    <citation type="journal article" date="2015" name="Genome Announc.">
        <title>Draft Genome Sequence of a Heterotrophic Facultative Anaerobic Thermophilic Bacterium, Ardenticatena maritima Strain 110ST.</title>
        <authorList>
            <person name="Kawaichi S."/>
            <person name="Yoshida T."/>
            <person name="Sako Y."/>
            <person name="Nakamura R."/>
        </authorList>
    </citation>
    <scope>NUCLEOTIDE SEQUENCE [LARGE SCALE GENOMIC DNA]</scope>
    <source>
        <strain evidence="2 4">110S</strain>
    </source>
</reference>
<comment type="caution">
    <text evidence="2">The sequence shown here is derived from an EMBL/GenBank/DDBJ whole genome shotgun (WGS) entry which is preliminary data.</text>
</comment>
<name>A0A0N0RFP7_9CHLR</name>
<keyword evidence="4" id="KW-1185">Reference proteome</keyword>
<dbReference type="EMBL" id="BBZA01000181">
    <property type="protein sequence ID" value="GAP63677.1"/>
    <property type="molecule type" value="Genomic_DNA"/>
</dbReference>
<gene>
    <name evidence="2" type="ORF">ARMA_2100</name>
    <name evidence="3" type="ORF">SE16_12905</name>
</gene>
<evidence type="ECO:0000256" key="1">
    <source>
        <dbReference type="SAM" id="Phobius"/>
    </source>
</evidence>
<dbReference type="RefSeq" id="WP_054493483.1">
    <property type="nucleotide sequence ID" value="NZ_BBZA01000181.1"/>
</dbReference>
<feature type="transmembrane region" description="Helical" evidence="1">
    <location>
        <begin position="106"/>
        <end position="127"/>
    </location>
</feature>
<keyword evidence="1" id="KW-1133">Transmembrane helix</keyword>
<protein>
    <recommendedName>
        <fullName evidence="6">Cytochrome C and Quinol oxidase polypeptide I</fullName>
    </recommendedName>
</protein>
<dbReference type="AlphaFoldDB" id="A0A0N0RFP7"/>
<feature type="transmembrane region" description="Helical" evidence="1">
    <location>
        <begin position="79"/>
        <end position="100"/>
    </location>
</feature>
<reference evidence="3 5" key="2">
    <citation type="submission" date="2015-07" db="EMBL/GenBank/DDBJ databases">
        <title>Whole genome sequence of Ardenticatena maritima DSM 23922.</title>
        <authorList>
            <person name="Hemp J."/>
            <person name="Ward L.M."/>
            <person name="Pace L.A."/>
            <person name="Fischer W.W."/>
        </authorList>
    </citation>
    <scope>NUCLEOTIDE SEQUENCE [LARGE SCALE GENOMIC DNA]</scope>
    <source>
        <strain evidence="3 5">110S</strain>
    </source>
</reference>
<dbReference type="Proteomes" id="UP000037784">
    <property type="component" value="Unassembled WGS sequence"/>
</dbReference>
<keyword evidence="1" id="KW-0812">Transmembrane</keyword>
<reference evidence="4" key="3">
    <citation type="submission" date="2015-08" db="EMBL/GenBank/DDBJ databases">
        <title>Draft Genome Sequence of a Heterotrophic Facultative Anaerobic Bacterium Ardenticatena maritima Strain 110S.</title>
        <authorList>
            <person name="Kawaichi S."/>
            <person name="Yoshida T."/>
            <person name="Sako Y."/>
            <person name="Nakamura R."/>
        </authorList>
    </citation>
    <scope>NUCLEOTIDE SEQUENCE [LARGE SCALE GENOMIC DNA]</scope>
    <source>
        <strain evidence="4">110S</strain>
    </source>
</reference>
<sequence length="144" mass="15882">MPLLSRVYIRTAALYFLAGFTAGALMLAHKGVFLHPIMWRLLPLHIEFLLFGWTFQFALGVAYWILPRFEGGASRGPEAPVWLAYALLNIGVVLIALAGLRGGAPTLTLIGRVCELLAVVSFAVNAWPRVKPFRVDAHEGLVRK</sequence>
<keyword evidence="1" id="KW-0472">Membrane</keyword>
<feature type="transmembrane region" description="Helical" evidence="1">
    <location>
        <begin position="48"/>
        <end position="67"/>
    </location>
</feature>
<evidence type="ECO:0000313" key="5">
    <source>
        <dbReference type="Proteomes" id="UP000050502"/>
    </source>
</evidence>